<keyword evidence="4" id="KW-0597">Phosphoprotein</keyword>
<dbReference type="InterPro" id="IPR040727">
    <property type="entry name" value="NAPRTase_N"/>
</dbReference>
<dbReference type="GO" id="GO:0047280">
    <property type="term" value="F:nicotinamide phosphoribosyltransferase activity"/>
    <property type="evidence" value="ECO:0007669"/>
    <property type="project" value="UniProtKB-ARBA"/>
</dbReference>
<keyword evidence="5 9" id="KW-0436">Ligase</keyword>
<dbReference type="InterPro" id="IPR006405">
    <property type="entry name" value="Nic_PRibTrfase_pncB"/>
</dbReference>
<comment type="PTM">
    <text evidence="9">Transiently phosphorylated on a His residue during the reaction cycle. Phosphorylation strongly increases the affinity for substrates and increases the rate of nicotinate D-ribonucleotide production. Dephosphorylation regenerates the low-affinity form of the enzyme, leading to product release.</text>
</comment>
<comment type="similarity">
    <text evidence="2 9">Belongs to the NAPRTase family.</text>
</comment>
<comment type="catalytic activity">
    <reaction evidence="8 9">
        <text>5-phospho-alpha-D-ribose 1-diphosphate + nicotinate + ATP + H2O = nicotinate beta-D-ribonucleotide + ADP + phosphate + diphosphate</text>
        <dbReference type="Rhea" id="RHEA:36163"/>
        <dbReference type="ChEBI" id="CHEBI:15377"/>
        <dbReference type="ChEBI" id="CHEBI:30616"/>
        <dbReference type="ChEBI" id="CHEBI:32544"/>
        <dbReference type="ChEBI" id="CHEBI:33019"/>
        <dbReference type="ChEBI" id="CHEBI:43474"/>
        <dbReference type="ChEBI" id="CHEBI:57502"/>
        <dbReference type="ChEBI" id="CHEBI:58017"/>
        <dbReference type="ChEBI" id="CHEBI:456216"/>
        <dbReference type="EC" id="6.3.4.21"/>
    </reaction>
</comment>
<dbReference type="PANTHER" id="PTHR11098">
    <property type="entry name" value="NICOTINATE PHOSPHORIBOSYLTRANSFERASE"/>
    <property type="match status" value="1"/>
</dbReference>
<proteinExistence type="inferred from homology"/>
<comment type="function">
    <text evidence="9">Catalyzes the first step in the biosynthesis of NAD from nicotinic acid, the ATP-dependent synthesis of beta-nicotinate D-ribonucleotide from nicotinate and 5-phospho-D-ribose 1-phosphate.</text>
</comment>
<dbReference type="InterPro" id="IPR013785">
    <property type="entry name" value="Aldolase_TIM"/>
</dbReference>
<dbReference type="UniPathway" id="UPA00253">
    <property type="reaction ID" value="UER00457"/>
</dbReference>
<dbReference type="SUPFAM" id="SSF54675">
    <property type="entry name" value="Nicotinate/Quinolinate PRTase N-terminal domain-like"/>
    <property type="match status" value="1"/>
</dbReference>
<dbReference type="NCBIfam" id="NF009131">
    <property type="entry name" value="PRK12484.1"/>
    <property type="match status" value="1"/>
</dbReference>
<evidence type="ECO:0000259" key="11">
    <source>
        <dbReference type="Pfam" id="PF17767"/>
    </source>
</evidence>
<evidence type="ECO:0000256" key="4">
    <source>
        <dbReference type="ARBA" id="ARBA00022553"/>
    </source>
</evidence>
<keyword evidence="14" id="KW-1185">Reference proteome</keyword>
<dbReference type="GO" id="GO:0034355">
    <property type="term" value="P:NAD+ biosynthetic process via the salvage pathway"/>
    <property type="evidence" value="ECO:0007669"/>
    <property type="project" value="UniProtKB-ARBA"/>
</dbReference>
<dbReference type="InterPro" id="IPR041619">
    <property type="entry name" value="NAPRTase_C"/>
</dbReference>
<dbReference type="Pfam" id="PF17956">
    <property type="entry name" value="NAPRTase_C"/>
    <property type="match status" value="1"/>
</dbReference>
<evidence type="ECO:0000256" key="9">
    <source>
        <dbReference type="RuleBase" id="RU365100"/>
    </source>
</evidence>
<dbReference type="SUPFAM" id="SSF51690">
    <property type="entry name" value="Nicotinate/Quinolinate PRTase C-terminal domain-like"/>
    <property type="match status" value="1"/>
</dbReference>
<name>A0A1H9Y2F3_9PROT</name>
<evidence type="ECO:0000313" key="14">
    <source>
        <dbReference type="Proteomes" id="UP000199345"/>
    </source>
</evidence>
<evidence type="ECO:0000256" key="8">
    <source>
        <dbReference type="ARBA" id="ARBA00048668"/>
    </source>
</evidence>
<evidence type="ECO:0000313" key="13">
    <source>
        <dbReference type="EMBL" id="SES62953.1"/>
    </source>
</evidence>
<dbReference type="GO" id="GO:0004516">
    <property type="term" value="F:nicotinate phosphoribosyltransferase activity"/>
    <property type="evidence" value="ECO:0007669"/>
    <property type="project" value="UniProtKB-UniRule"/>
</dbReference>
<evidence type="ECO:0000259" key="12">
    <source>
        <dbReference type="Pfam" id="PF17956"/>
    </source>
</evidence>
<dbReference type="Pfam" id="PF04095">
    <property type="entry name" value="NAPRTase"/>
    <property type="match status" value="1"/>
</dbReference>
<accession>A0A1H9Y2F3</accession>
<dbReference type="InterPro" id="IPR007229">
    <property type="entry name" value="Nic_PRibTrfase-Fam"/>
</dbReference>
<sequence>MMNPYSNPYGQFSPLLTDLYQLTMLQSYIEHGMEDTAVFEMFVRKLPEGRNFLVVAGLEQVLDYLEYLRFSEDELTWLASRFPPHVIEYLKEFRFAGDVHALPEGTVFFPDEPIIRVTAPLPQAQLVESRIINLIHFETLIASKAARSVLVAPDKTLVDFGMRRAHGAEAGLLAARASYLAGFSGTATVLADAVYGVPLYGTMAHSYIQAHDDELEAFKHFVQSHPDNTVLLIDTYDTEKAAAKLTGLADKLARKRIQINGVRLDSGDLAEHARNVRRILDQGGLHETTIFASGNIDEYRLHALIQSGAPIDGFGIGTALDISSDAPALDCAYKLQEYADKPRRKHSEGKATWPGRKQVFRCYNDSNCFAGDVVALEDEQPHTGEPLLKQYMQSGERIQNNLPLNEIRRKTVSNYSQLPHAMKLLDTAPAYPVRISGKIKQLAEQLDARYAAKQQS</sequence>
<dbReference type="FunFam" id="3.20.20.70:FF:000076">
    <property type="entry name" value="Nicotinate phosphoribosyltransferase"/>
    <property type="match status" value="1"/>
</dbReference>
<gene>
    <name evidence="13" type="ORF">SAMN05216326_10130</name>
</gene>
<dbReference type="InterPro" id="IPR041525">
    <property type="entry name" value="N/Namide_PRibTrfase"/>
</dbReference>
<dbReference type="InterPro" id="IPR036068">
    <property type="entry name" value="Nicotinate_pribotase-like_C"/>
</dbReference>
<dbReference type="EMBL" id="FOIA01000001">
    <property type="protein sequence ID" value="SES62953.1"/>
    <property type="molecule type" value="Genomic_DNA"/>
</dbReference>
<evidence type="ECO:0000256" key="5">
    <source>
        <dbReference type="ARBA" id="ARBA00022598"/>
    </source>
</evidence>
<keyword evidence="13" id="KW-0328">Glycosyltransferase</keyword>
<feature type="domain" description="Nicotinate phosphoribosyltransferase C-terminal" evidence="12">
    <location>
        <begin position="382"/>
        <end position="442"/>
    </location>
</feature>
<dbReference type="EC" id="6.3.4.21" evidence="3 9"/>
<evidence type="ECO:0000256" key="7">
    <source>
        <dbReference type="ARBA" id="ARBA00022679"/>
    </source>
</evidence>
<evidence type="ECO:0000256" key="6">
    <source>
        <dbReference type="ARBA" id="ARBA00022642"/>
    </source>
</evidence>
<keyword evidence="6 9" id="KW-0662">Pyridine nucleotide biosynthesis</keyword>
<evidence type="ECO:0000259" key="10">
    <source>
        <dbReference type="Pfam" id="PF04095"/>
    </source>
</evidence>
<feature type="domain" description="Nicotinate phosphoribosyltransferase N-terminal" evidence="11">
    <location>
        <begin position="15"/>
        <end position="135"/>
    </location>
</feature>
<reference evidence="14" key="1">
    <citation type="submission" date="2016-10" db="EMBL/GenBank/DDBJ databases">
        <authorList>
            <person name="Varghese N."/>
            <person name="Submissions S."/>
        </authorList>
    </citation>
    <scope>NUCLEOTIDE SEQUENCE [LARGE SCALE GENOMIC DNA]</scope>
    <source>
        <strain evidence="14">Nm71</strain>
    </source>
</reference>
<protein>
    <recommendedName>
        <fullName evidence="3 9">Nicotinate phosphoribosyltransferase</fullName>
        <ecNumber evidence="3 9">6.3.4.21</ecNumber>
    </recommendedName>
</protein>
<evidence type="ECO:0000256" key="3">
    <source>
        <dbReference type="ARBA" id="ARBA00013236"/>
    </source>
</evidence>
<feature type="domain" description="Nicotinate/nicotinamide phosphoribosyltransferase" evidence="10">
    <location>
        <begin position="157"/>
        <end position="336"/>
    </location>
</feature>
<evidence type="ECO:0000256" key="2">
    <source>
        <dbReference type="ARBA" id="ARBA00010897"/>
    </source>
</evidence>
<dbReference type="NCBIfam" id="NF006696">
    <property type="entry name" value="PRK09243.1-3"/>
    <property type="match status" value="1"/>
</dbReference>
<dbReference type="PANTHER" id="PTHR11098:SF1">
    <property type="entry name" value="NICOTINATE PHOSPHORIBOSYLTRANSFERASE"/>
    <property type="match status" value="1"/>
</dbReference>
<dbReference type="AlphaFoldDB" id="A0A1H9Y2F3"/>
<dbReference type="Gene3D" id="3.20.140.10">
    <property type="entry name" value="nicotinate phosphoribosyltransferase"/>
    <property type="match status" value="1"/>
</dbReference>
<dbReference type="Gene3D" id="3.20.20.70">
    <property type="entry name" value="Aldolase class I"/>
    <property type="match status" value="1"/>
</dbReference>
<comment type="pathway">
    <text evidence="1 9">Cofactor biosynthesis; NAD(+) biosynthesis; nicotinate D-ribonucleotide from nicotinate: step 1/1.</text>
</comment>
<dbReference type="CDD" id="cd01570">
    <property type="entry name" value="NAPRTase_A"/>
    <property type="match status" value="1"/>
</dbReference>
<dbReference type="Pfam" id="PF17767">
    <property type="entry name" value="NAPRTase_N"/>
    <property type="match status" value="1"/>
</dbReference>
<organism evidence="13 14">
    <name type="scientific">Nitrosomonas marina</name>
    <dbReference type="NCBI Taxonomy" id="917"/>
    <lineage>
        <taxon>Bacteria</taxon>
        <taxon>Pseudomonadati</taxon>
        <taxon>Pseudomonadota</taxon>
        <taxon>Betaproteobacteria</taxon>
        <taxon>Nitrosomonadales</taxon>
        <taxon>Nitrosomonadaceae</taxon>
        <taxon>Nitrosomonas</taxon>
    </lineage>
</organism>
<dbReference type="GO" id="GO:0005829">
    <property type="term" value="C:cytosol"/>
    <property type="evidence" value="ECO:0007669"/>
    <property type="project" value="TreeGrafter"/>
</dbReference>
<dbReference type="NCBIfam" id="TIGR01513">
    <property type="entry name" value="NAPRTase_put"/>
    <property type="match status" value="1"/>
</dbReference>
<keyword evidence="7 9" id="KW-0808">Transferase</keyword>
<dbReference type="Proteomes" id="UP000199345">
    <property type="component" value="Unassembled WGS sequence"/>
</dbReference>
<evidence type="ECO:0000256" key="1">
    <source>
        <dbReference type="ARBA" id="ARBA00004952"/>
    </source>
</evidence>
<dbReference type="PIRSF" id="PIRSF000484">
    <property type="entry name" value="NAPRT"/>
    <property type="match status" value="1"/>
</dbReference>